<feature type="compositionally biased region" description="Polar residues" evidence="10">
    <location>
        <begin position="733"/>
        <end position="757"/>
    </location>
</feature>
<sequence>ILTLCQYVINRTWHQFNVVLENFSDAPMTPKQILHVIQTKGLKEMSGTAPLACLVTMLHSQVRGDRVKNSIFFKLPGRMSLFTLKKNALQWTKNPTANESGDGTGTPTASTTSTVEGAEQESCDSTETAAASGENDASVDETSSSASCSTEPQTRLSRSSQSGRQRKKAVMMPRVVLTPLKVNGEHVPSGPMKRNRGGVEVDFETPGSILVNTNIRALINTRTFAAFPPHSQQQLLQLLPEVDRQVGPDGLARLSSSALNNEFFTHASQSWKERLAEGEFTHEMQVRFRQEMEKEKKVEAWKEKFFEEYHGQRSGLTREEALKLTISDAGDVAGAVIDSDSATVATPKRRSVGRRRREGRIRRRSRADLRRRARRTLCKTTTAAVPLAETTESTATPDVEPSVASPVPETTAVQGEVVLQTDLGLEASEENLSAEAVPSPAPVPTPPPASTSSTCDEPEASTHLLPEVPEPAVASTSSPSSSSSSTSSSSSPSSSPSSASERQTFAASSDSSSSSSSSTAAVATDPLDDGASVITTGTAGTGTSSRESSPAASPATASPAIQLKEQKRRPDESQAFTSFPEKRARLDERQSFRNTVDCVHSEKPQPTTEEPKVPPIRIQLSRIKPPWVKGPPTYQICPRIVPPSEGSRRSGTGARTLADIKARAQQARAQREAAAAVAASGDGGGPGGSGPGGGIGIPDRSSGRRSREHPGPIEPGGGGGRQGRRVDLEEQESPASSHSSGAQLQLSSVDSADRPQTSTPLTEPSPSSVSSNPSLPPSESPKTLTLSPPSTDSPASQDQVEEICGVEEVTACLSDKASEQTLDTPVPTPSEPESFCSHQEGRGEEAESNESRTNTPVCTSASNDAVSLVPTSIPDSLPRFGAQGVDVIRTLAASSQPWEGEKNSGEHHPGTTGVIQHGSDLKIPKETLVTARNGWVESSEEHSMREGMLQDHRNGGNDDDGKYESASLPCLPSNGGEEDTGAHSDSTETASDFENETQEDETVDWHGTQINSNGMQAQNTKSQNQPVIQTSSRCISSMLNIPQHQQPVIQAHISNPNHIQTVIQARFPNGVSNQPVIHPHKQHAIHSQAINHAQDQITTVPSQAQMQAYLTQTERDNSRNLRLNDNSNGVKLFVSTEDDAKPLSRGSGEDFVLKNSAVPPIGRRVQGSSRPVSSVEANNPLVTQLLQGSLPLEKVLPQPHLVSKLEINQLPGAPAGNSASRKPQRNLGPRFRGPSDSGGSIETGGSDFQQKAPSTRMSPGPGQNFGSSPPGSTPSRMACLFEEASPRSANVQFTSQPGGAVPPGAVPVITPLPSNSSARTSMDVNSQNAPVYESAVIKEHPGPLPPRGETLERPAGFQQHPNNLSQSVCRTAPDAPSPPNGDLCPSEVLPTIKINWRPSKPQPPQHHTYQQQLSPVATVKNEVSSRPSCQQALTKNSPAPNSGNTSVVITKKEPLENFHGGGGAMEGLLNMEMSLVRMAKKEQVKNPYARQAETSASPVSSSPSSSASSLSYQLYGKLPKLQQSGGNGGSSSSFSYTANVSVVDGSVFSRSLADGVLQLRPRVSVGNSGGQSATLSIQAFADSAAEEVALKCSCRLKAMIMCQGCGAFCHDDCIGPSKLCVSCLVVR</sequence>
<feature type="compositionally biased region" description="Basic and acidic residues" evidence="10">
    <location>
        <begin position="939"/>
        <end position="963"/>
    </location>
</feature>
<feature type="region of interest" description="Disordered" evidence="10">
    <location>
        <begin position="430"/>
        <end position="803"/>
    </location>
</feature>
<dbReference type="Pfam" id="PF13919">
    <property type="entry name" value="ASXH"/>
    <property type="match status" value="1"/>
</dbReference>
<feature type="region of interest" description="Disordered" evidence="10">
    <location>
        <begin position="892"/>
        <end position="1001"/>
    </location>
</feature>
<dbReference type="GO" id="GO:0009887">
    <property type="term" value="P:animal organ morphogenesis"/>
    <property type="evidence" value="ECO:0007669"/>
    <property type="project" value="TreeGrafter"/>
</dbReference>
<feature type="compositionally biased region" description="Low complexity" evidence="10">
    <location>
        <begin position="153"/>
        <end position="163"/>
    </location>
</feature>
<feature type="compositionally biased region" description="Low complexity" evidence="10">
    <location>
        <begin position="1495"/>
        <end position="1506"/>
    </location>
</feature>
<feature type="region of interest" description="Disordered" evidence="10">
    <location>
        <begin position="1418"/>
        <end position="1446"/>
    </location>
</feature>
<evidence type="ECO:0000256" key="7">
    <source>
        <dbReference type="ARBA" id="ARBA00023015"/>
    </source>
</evidence>
<dbReference type="GO" id="GO:0003677">
    <property type="term" value="F:DNA binding"/>
    <property type="evidence" value="ECO:0007669"/>
    <property type="project" value="InterPro"/>
</dbReference>
<dbReference type="InterPro" id="IPR026905">
    <property type="entry name" value="ASX-like_PHD"/>
</dbReference>
<dbReference type="PANTHER" id="PTHR13578:SF19">
    <property type="entry name" value="POLYCOMB GROUP PROTEIN ASXL1"/>
    <property type="match status" value="1"/>
</dbReference>
<feature type="compositionally biased region" description="Polar residues" evidence="10">
    <location>
        <begin position="140"/>
        <end position="152"/>
    </location>
</feature>
<feature type="compositionally biased region" description="Polar residues" evidence="10">
    <location>
        <begin position="1421"/>
        <end position="1446"/>
    </location>
</feature>
<evidence type="ECO:0000256" key="4">
    <source>
        <dbReference type="ARBA" id="ARBA00022723"/>
    </source>
</evidence>
<feature type="compositionally biased region" description="Pro residues" evidence="10">
    <location>
        <begin position="439"/>
        <end position="449"/>
    </location>
</feature>
<feature type="compositionally biased region" description="Low complexity" evidence="10">
    <location>
        <begin position="105"/>
        <end position="114"/>
    </location>
</feature>
<evidence type="ECO:0000256" key="9">
    <source>
        <dbReference type="ARBA" id="ARBA00023242"/>
    </source>
</evidence>
<dbReference type="GO" id="GO:0003682">
    <property type="term" value="F:chromatin binding"/>
    <property type="evidence" value="ECO:0007669"/>
    <property type="project" value="TreeGrafter"/>
</dbReference>
<dbReference type="InterPro" id="IPR024811">
    <property type="entry name" value="ASX/ASX-like"/>
</dbReference>
<comment type="subcellular location">
    <subcellularLocation>
        <location evidence="1">Nucleus</location>
    </subcellularLocation>
</comment>
<proteinExistence type="inferred from homology"/>
<dbReference type="Pfam" id="PF05066">
    <property type="entry name" value="HARE-HTH"/>
    <property type="match status" value="1"/>
</dbReference>
<evidence type="ECO:0000313" key="13">
    <source>
        <dbReference type="Ensembl" id="ENSSGRP00000077947.1"/>
    </source>
</evidence>
<evidence type="ECO:0000256" key="10">
    <source>
        <dbReference type="SAM" id="MobiDB-lite"/>
    </source>
</evidence>
<feature type="compositionally biased region" description="Low complexity" evidence="10">
    <location>
        <begin position="758"/>
        <end position="773"/>
    </location>
</feature>
<feature type="region of interest" description="Disordered" evidence="10">
    <location>
        <begin position="93"/>
        <end position="172"/>
    </location>
</feature>
<dbReference type="Proteomes" id="UP000472262">
    <property type="component" value="Unassembled WGS sequence"/>
</dbReference>
<keyword evidence="14" id="KW-1185">Reference proteome</keyword>
<feature type="compositionally biased region" description="Low complexity" evidence="10">
    <location>
        <begin position="663"/>
        <end position="680"/>
    </location>
</feature>
<keyword evidence="7" id="KW-0805">Transcription regulation</keyword>
<name>A0A672QPB2_SINGR</name>
<feature type="region of interest" description="Disordered" evidence="10">
    <location>
        <begin position="815"/>
        <end position="860"/>
    </location>
</feature>
<keyword evidence="5" id="KW-0863">Zinc-finger</keyword>
<evidence type="ECO:0000313" key="14">
    <source>
        <dbReference type="Proteomes" id="UP000472262"/>
    </source>
</evidence>
<feature type="compositionally biased region" description="Polar residues" evidence="10">
    <location>
        <begin position="851"/>
        <end position="860"/>
    </location>
</feature>
<feature type="compositionally biased region" description="Basic residues" evidence="10">
    <location>
        <begin position="347"/>
        <end position="377"/>
    </location>
</feature>
<dbReference type="GO" id="GO:0008270">
    <property type="term" value="F:zinc ion binding"/>
    <property type="evidence" value="ECO:0007669"/>
    <property type="project" value="UniProtKB-KW"/>
</dbReference>
<dbReference type="InterPro" id="IPR044867">
    <property type="entry name" value="DEUBAD_dom"/>
</dbReference>
<dbReference type="GO" id="GO:0045944">
    <property type="term" value="P:positive regulation of transcription by RNA polymerase II"/>
    <property type="evidence" value="ECO:0007669"/>
    <property type="project" value="TreeGrafter"/>
</dbReference>
<keyword evidence="9" id="KW-0539">Nucleus</keyword>
<keyword evidence="8" id="KW-0804">Transcription</keyword>
<feature type="region of interest" description="Disordered" evidence="10">
    <location>
        <begin position="344"/>
        <end position="412"/>
    </location>
</feature>
<keyword evidence="4" id="KW-0479">Metal-binding</keyword>
<dbReference type="InterPro" id="IPR028020">
    <property type="entry name" value="ASX_DEUBAD_dom"/>
</dbReference>
<feature type="region of interest" description="Disordered" evidence="10">
    <location>
        <begin position="1211"/>
        <end position="1277"/>
    </location>
</feature>
<dbReference type="PROSITE" id="PS51913">
    <property type="entry name" value="HTH_HARE"/>
    <property type="match status" value="1"/>
</dbReference>
<reference evidence="13" key="1">
    <citation type="submission" date="2025-08" db="UniProtKB">
        <authorList>
            <consortium name="Ensembl"/>
        </authorList>
    </citation>
    <scope>IDENTIFICATION</scope>
</reference>
<dbReference type="PANTHER" id="PTHR13578">
    <property type="entry name" value="ADDITIONAL SEX COMBS LIKE PROTEIN ASXL"/>
    <property type="match status" value="1"/>
</dbReference>
<feature type="compositionally biased region" description="Low complexity" evidence="10">
    <location>
        <begin position="474"/>
        <end position="560"/>
    </location>
</feature>
<protein>
    <submittedName>
        <fullName evidence="13">Putative Polycomb group protein ASXL1</fullName>
    </submittedName>
</protein>
<evidence type="ECO:0000256" key="3">
    <source>
        <dbReference type="ARBA" id="ARBA00022491"/>
    </source>
</evidence>
<dbReference type="Pfam" id="PF13922">
    <property type="entry name" value="PHD_3"/>
    <property type="match status" value="1"/>
</dbReference>
<evidence type="ECO:0000256" key="6">
    <source>
        <dbReference type="ARBA" id="ARBA00022833"/>
    </source>
</evidence>
<evidence type="ECO:0000256" key="8">
    <source>
        <dbReference type="ARBA" id="ARBA00023163"/>
    </source>
</evidence>
<keyword evidence="6" id="KW-0862">Zinc</keyword>
<dbReference type="PROSITE" id="PS51916">
    <property type="entry name" value="DEUBAD"/>
    <property type="match status" value="1"/>
</dbReference>
<feature type="compositionally biased region" description="Basic and acidic residues" evidence="10">
    <location>
        <begin position="580"/>
        <end position="591"/>
    </location>
</feature>
<feature type="compositionally biased region" description="Polar residues" evidence="10">
    <location>
        <begin position="1264"/>
        <end position="1275"/>
    </location>
</feature>
<dbReference type="GO" id="GO:0035517">
    <property type="term" value="C:PR-DUB complex"/>
    <property type="evidence" value="ECO:0007669"/>
    <property type="project" value="TreeGrafter"/>
</dbReference>
<evidence type="ECO:0000259" key="11">
    <source>
        <dbReference type="PROSITE" id="PS51913"/>
    </source>
</evidence>
<accession>A0A672QPB2</accession>
<evidence type="ECO:0000256" key="2">
    <source>
        <dbReference type="ARBA" id="ARBA00006391"/>
    </source>
</evidence>
<dbReference type="Ensembl" id="ENSSGRT00000082982.1">
    <property type="protein sequence ID" value="ENSSGRP00000077947.1"/>
    <property type="gene ID" value="ENSSGRG00000039462.1"/>
</dbReference>
<feature type="compositionally biased region" description="Basic and acidic residues" evidence="10">
    <location>
        <begin position="899"/>
        <end position="909"/>
    </location>
</feature>
<evidence type="ECO:0000256" key="1">
    <source>
        <dbReference type="ARBA" id="ARBA00004123"/>
    </source>
</evidence>
<reference evidence="13" key="2">
    <citation type="submission" date="2025-09" db="UniProtKB">
        <authorList>
            <consortium name="Ensembl"/>
        </authorList>
    </citation>
    <scope>IDENTIFICATION</scope>
</reference>
<feature type="compositionally biased region" description="Polar residues" evidence="10">
    <location>
        <begin position="1246"/>
        <end position="1257"/>
    </location>
</feature>
<feature type="region of interest" description="Disordered" evidence="10">
    <location>
        <begin position="1486"/>
        <end position="1506"/>
    </location>
</feature>
<keyword evidence="3" id="KW-0678">Repressor</keyword>
<organism evidence="13 14">
    <name type="scientific">Sinocyclocheilus grahami</name>
    <name type="common">Dianchi golden-line fish</name>
    <name type="synonym">Barbus grahami</name>
    <dbReference type="NCBI Taxonomy" id="75366"/>
    <lineage>
        <taxon>Eukaryota</taxon>
        <taxon>Metazoa</taxon>
        <taxon>Chordata</taxon>
        <taxon>Craniata</taxon>
        <taxon>Vertebrata</taxon>
        <taxon>Euteleostomi</taxon>
        <taxon>Actinopterygii</taxon>
        <taxon>Neopterygii</taxon>
        <taxon>Teleostei</taxon>
        <taxon>Ostariophysi</taxon>
        <taxon>Cypriniformes</taxon>
        <taxon>Cyprinidae</taxon>
        <taxon>Cyprininae</taxon>
        <taxon>Sinocyclocheilus</taxon>
    </lineage>
</organism>
<feature type="domain" description="DEUBAD" evidence="12">
    <location>
        <begin position="206"/>
        <end position="315"/>
    </location>
</feature>
<feature type="compositionally biased region" description="Acidic residues" evidence="10">
    <location>
        <begin position="991"/>
        <end position="1001"/>
    </location>
</feature>
<gene>
    <name evidence="13" type="primary">LOC107586510</name>
</gene>
<feature type="compositionally biased region" description="Gly residues" evidence="10">
    <location>
        <begin position="681"/>
        <end position="696"/>
    </location>
</feature>
<comment type="similarity">
    <text evidence="2">Belongs to the Asx family.</text>
</comment>
<dbReference type="GO" id="GO:0042975">
    <property type="term" value="F:peroxisome proliferator activated receptor binding"/>
    <property type="evidence" value="ECO:0007669"/>
    <property type="project" value="TreeGrafter"/>
</dbReference>
<evidence type="ECO:0000256" key="5">
    <source>
        <dbReference type="ARBA" id="ARBA00022771"/>
    </source>
</evidence>
<dbReference type="InterPro" id="IPR007759">
    <property type="entry name" value="Asxl_HARE-HTH"/>
</dbReference>
<evidence type="ECO:0000259" key="12">
    <source>
        <dbReference type="PROSITE" id="PS51916"/>
    </source>
</evidence>
<feature type="compositionally biased region" description="Polar residues" evidence="10">
    <location>
        <begin position="782"/>
        <end position="798"/>
    </location>
</feature>
<feature type="domain" description="HTH HARE-type" evidence="11">
    <location>
        <begin position="11"/>
        <end position="87"/>
    </location>
</feature>